<evidence type="ECO:0000313" key="2">
    <source>
        <dbReference type="Proteomes" id="UP000178427"/>
    </source>
</evidence>
<organism evidence="1 2">
    <name type="scientific">Candidatus Kaiserbacteria bacterium RIFCSPLOWO2_01_FULL_54_20</name>
    <dbReference type="NCBI Taxonomy" id="1798513"/>
    <lineage>
        <taxon>Bacteria</taxon>
        <taxon>Candidatus Kaiseribacteriota</taxon>
    </lineage>
</organism>
<protein>
    <submittedName>
        <fullName evidence="1">Uncharacterized protein</fullName>
    </submittedName>
</protein>
<sequence length="98" mass="11356">MAKKEPTNQDILEGMNKRFNMVFTELKKNDSRFDLTFRQLTSLHKGVEEIREQQKADGEVLDEVKETLEAVAKAVDIDAVTIINHETRIARLEKSRVR</sequence>
<dbReference type="AlphaFoldDB" id="A0A1F6EIJ1"/>
<name>A0A1F6EIJ1_9BACT</name>
<accession>A0A1F6EIJ1</accession>
<dbReference type="Proteomes" id="UP000178427">
    <property type="component" value="Unassembled WGS sequence"/>
</dbReference>
<gene>
    <name evidence="1" type="ORF">A3A40_01885</name>
</gene>
<dbReference type="EMBL" id="MFMA01000053">
    <property type="protein sequence ID" value="OGG73463.1"/>
    <property type="molecule type" value="Genomic_DNA"/>
</dbReference>
<reference evidence="1 2" key="1">
    <citation type="journal article" date="2016" name="Nat. Commun.">
        <title>Thousands of microbial genomes shed light on interconnected biogeochemical processes in an aquifer system.</title>
        <authorList>
            <person name="Anantharaman K."/>
            <person name="Brown C.T."/>
            <person name="Hug L.A."/>
            <person name="Sharon I."/>
            <person name="Castelle C.J."/>
            <person name="Probst A.J."/>
            <person name="Thomas B.C."/>
            <person name="Singh A."/>
            <person name="Wilkins M.J."/>
            <person name="Karaoz U."/>
            <person name="Brodie E.L."/>
            <person name="Williams K.H."/>
            <person name="Hubbard S.S."/>
            <person name="Banfield J.F."/>
        </authorList>
    </citation>
    <scope>NUCLEOTIDE SEQUENCE [LARGE SCALE GENOMIC DNA]</scope>
</reference>
<proteinExistence type="predicted"/>
<evidence type="ECO:0000313" key="1">
    <source>
        <dbReference type="EMBL" id="OGG73463.1"/>
    </source>
</evidence>
<comment type="caution">
    <text evidence="1">The sequence shown here is derived from an EMBL/GenBank/DDBJ whole genome shotgun (WGS) entry which is preliminary data.</text>
</comment>